<organism evidence="1">
    <name type="scientific">marine sediment metagenome</name>
    <dbReference type="NCBI Taxonomy" id="412755"/>
    <lineage>
        <taxon>unclassified sequences</taxon>
        <taxon>metagenomes</taxon>
        <taxon>ecological metagenomes</taxon>
    </lineage>
</organism>
<sequence length="80" mass="8922">DPKNPGSSIPKIINRSNFENNQKRLGLSNNAQLKTLLEMLGLIVISPGIPNIIDGFGDTDRKLVLKDETVLLLTELRVRR</sequence>
<feature type="non-terminal residue" evidence="1">
    <location>
        <position position="1"/>
    </location>
</feature>
<name>X1UNT4_9ZZZZ</name>
<evidence type="ECO:0000313" key="1">
    <source>
        <dbReference type="EMBL" id="GAJ19174.1"/>
    </source>
</evidence>
<gene>
    <name evidence="1" type="ORF">S12H4_62491</name>
</gene>
<feature type="non-terminal residue" evidence="1">
    <location>
        <position position="80"/>
    </location>
</feature>
<dbReference type="AlphaFoldDB" id="X1UNT4"/>
<accession>X1UNT4</accession>
<dbReference type="EMBL" id="BARW01041949">
    <property type="protein sequence ID" value="GAJ19174.1"/>
    <property type="molecule type" value="Genomic_DNA"/>
</dbReference>
<reference evidence="1" key="1">
    <citation type="journal article" date="2014" name="Front. Microbiol.">
        <title>High frequency of phylogenetically diverse reductive dehalogenase-homologous genes in deep subseafloor sedimentary metagenomes.</title>
        <authorList>
            <person name="Kawai M."/>
            <person name="Futagami T."/>
            <person name="Toyoda A."/>
            <person name="Takaki Y."/>
            <person name="Nishi S."/>
            <person name="Hori S."/>
            <person name="Arai W."/>
            <person name="Tsubouchi T."/>
            <person name="Morono Y."/>
            <person name="Uchiyama I."/>
            <person name="Ito T."/>
            <person name="Fujiyama A."/>
            <person name="Inagaki F."/>
            <person name="Takami H."/>
        </authorList>
    </citation>
    <scope>NUCLEOTIDE SEQUENCE</scope>
    <source>
        <strain evidence="1">Expedition CK06-06</strain>
    </source>
</reference>
<protein>
    <submittedName>
        <fullName evidence="1">Uncharacterized protein</fullName>
    </submittedName>
</protein>
<proteinExistence type="predicted"/>
<comment type="caution">
    <text evidence="1">The sequence shown here is derived from an EMBL/GenBank/DDBJ whole genome shotgun (WGS) entry which is preliminary data.</text>
</comment>